<gene>
    <name evidence="1" type="ORF">GOBAR_AA11093</name>
</gene>
<sequence length="75" mass="8906">MQKIELGSPVLATLYQELYWAIESGKMSISSCLLLLQFGYRQQILPAPRDLKKLFKVNMWGKNDENWREMHKDYI</sequence>
<dbReference type="EMBL" id="KZ663847">
    <property type="protein sequence ID" value="PPS09548.1"/>
    <property type="molecule type" value="Genomic_DNA"/>
</dbReference>
<dbReference type="Proteomes" id="UP000239757">
    <property type="component" value="Unassembled WGS sequence"/>
</dbReference>
<evidence type="ECO:0000313" key="1">
    <source>
        <dbReference type="EMBL" id="PPS09548.1"/>
    </source>
</evidence>
<dbReference type="OrthoDB" id="998310at2759"/>
<name>A0A2P5Y1U2_GOSBA</name>
<protein>
    <submittedName>
        <fullName evidence="1">Uncharacterized protein</fullName>
    </submittedName>
</protein>
<reference evidence="1 2" key="1">
    <citation type="submission" date="2015-01" db="EMBL/GenBank/DDBJ databases">
        <title>Genome of allotetraploid Gossypium barbadense reveals genomic plasticity and fiber elongation in cotton evolution.</title>
        <authorList>
            <person name="Chen X."/>
            <person name="Liu X."/>
            <person name="Zhao B."/>
            <person name="Zheng H."/>
            <person name="Hu Y."/>
            <person name="Lu G."/>
            <person name="Yang C."/>
            <person name="Chen J."/>
            <person name="Shan C."/>
            <person name="Zhang L."/>
            <person name="Zhou Y."/>
            <person name="Wang L."/>
            <person name="Guo W."/>
            <person name="Bai Y."/>
            <person name="Ruan J."/>
            <person name="Shangguan X."/>
            <person name="Mao Y."/>
            <person name="Jiang J."/>
            <person name="Zhu Y."/>
            <person name="Lei J."/>
            <person name="Kang H."/>
            <person name="Chen S."/>
            <person name="He X."/>
            <person name="Wang R."/>
            <person name="Wang Y."/>
            <person name="Chen J."/>
            <person name="Wang L."/>
            <person name="Yu S."/>
            <person name="Wang B."/>
            <person name="Wei J."/>
            <person name="Song S."/>
            <person name="Lu X."/>
            <person name="Gao Z."/>
            <person name="Gu W."/>
            <person name="Deng X."/>
            <person name="Ma D."/>
            <person name="Wang S."/>
            <person name="Liang W."/>
            <person name="Fang L."/>
            <person name="Cai C."/>
            <person name="Zhu X."/>
            <person name="Zhou B."/>
            <person name="Zhang Y."/>
            <person name="Chen Z."/>
            <person name="Xu S."/>
            <person name="Zhu R."/>
            <person name="Wang S."/>
            <person name="Zhang T."/>
            <person name="Zhao G."/>
        </authorList>
    </citation>
    <scope>NUCLEOTIDE SEQUENCE [LARGE SCALE GENOMIC DNA]</scope>
    <source>
        <strain evidence="2">cv. Xinhai21</strain>
        <tissue evidence="1">Leaf</tissue>
    </source>
</reference>
<dbReference type="AlphaFoldDB" id="A0A2P5Y1U2"/>
<proteinExistence type="predicted"/>
<organism evidence="1 2">
    <name type="scientific">Gossypium barbadense</name>
    <name type="common">Sea Island cotton</name>
    <name type="synonym">Hibiscus barbadensis</name>
    <dbReference type="NCBI Taxonomy" id="3634"/>
    <lineage>
        <taxon>Eukaryota</taxon>
        <taxon>Viridiplantae</taxon>
        <taxon>Streptophyta</taxon>
        <taxon>Embryophyta</taxon>
        <taxon>Tracheophyta</taxon>
        <taxon>Spermatophyta</taxon>
        <taxon>Magnoliopsida</taxon>
        <taxon>eudicotyledons</taxon>
        <taxon>Gunneridae</taxon>
        <taxon>Pentapetalae</taxon>
        <taxon>rosids</taxon>
        <taxon>malvids</taxon>
        <taxon>Malvales</taxon>
        <taxon>Malvaceae</taxon>
        <taxon>Malvoideae</taxon>
        <taxon>Gossypium</taxon>
    </lineage>
</organism>
<evidence type="ECO:0000313" key="2">
    <source>
        <dbReference type="Proteomes" id="UP000239757"/>
    </source>
</evidence>
<accession>A0A2P5Y1U2</accession>